<dbReference type="PANTHER" id="PTHR22642:SF2">
    <property type="entry name" value="PROTEIN LONG AFTER FAR-RED 3"/>
    <property type="match status" value="1"/>
</dbReference>
<dbReference type="PANTHER" id="PTHR22642">
    <property type="entry name" value="IMIDAZOLONEPROPIONASE"/>
    <property type="match status" value="1"/>
</dbReference>
<organism evidence="2 3">
    <name type="scientific">Athelia psychrophila</name>
    <dbReference type="NCBI Taxonomy" id="1759441"/>
    <lineage>
        <taxon>Eukaryota</taxon>
        <taxon>Fungi</taxon>
        <taxon>Dikarya</taxon>
        <taxon>Basidiomycota</taxon>
        <taxon>Agaricomycotina</taxon>
        <taxon>Agaricomycetes</taxon>
        <taxon>Agaricomycetidae</taxon>
        <taxon>Atheliales</taxon>
        <taxon>Atheliaceae</taxon>
        <taxon>Athelia</taxon>
    </lineage>
</organism>
<accession>A0A165YJ77</accession>
<sequence>MEKAVTRKPSTSTKRRWPVITASLVAFAYWASTTSRDYALCSETNDIYTVDDARPRVQCIVVRDAHILDTGSLSDVRQRWAASTQSSLSKRVLDLVQGGLKVIQVKSGSIVVPGLSDAHAHVLEYGFKMQLQLDGSKSVDEVISRLKAYLEQYPDIRDDPSRWIEGMGWDQTKWAGAQFPTADDFDREPMLRGRFIALLRVDGHASWVSSRVLELMGNLPQEVDGGVVLRDGQGKPTGIMVDNAMDLIPNPPRSEAIMHEYFDMTMKDGLAHGLTSIHDAMSTPAMISFFKKLSDAGKLPMRLYLMGNIQAEEYWGGKIERLSDYGQHGRLNVRGVKLFTDGALGSWGAALLAPYSDKPDTYGIMRSTPGALAALVKQFWDDGWQVNVHCIGDRANKIVLDIFEDLLATADARERRPRIEHAQIMQPSDLERAGRLGVITSVQPTHATSDMGYAESRLGPERLKTAYAYQSQLQASSQNVLPLGSDFPIEGINPLLGFYAAVSRLSVEGDSPHGDGGWYPEQRLTRAQALKGMTLDAAYASFAEHELGSLTPGKKADFVVLDRDIMTVPFSEILATKVQATVIDGSVAYGVL</sequence>
<gene>
    <name evidence="2" type="ORF">FIBSPDRAFT_963815</name>
</gene>
<keyword evidence="3" id="KW-1185">Reference proteome</keyword>
<dbReference type="STRING" id="436010.A0A165YJ77"/>
<dbReference type="SUPFAM" id="SSF51556">
    <property type="entry name" value="Metallo-dependent hydrolases"/>
    <property type="match status" value="1"/>
</dbReference>
<dbReference type="Gene3D" id="2.30.40.10">
    <property type="entry name" value="Urease, subunit C, domain 1"/>
    <property type="match status" value="1"/>
</dbReference>
<evidence type="ECO:0000313" key="3">
    <source>
        <dbReference type="Proteomes" id="UP000076532"/>
    </source>
</evidence>
<dbReference type="Pfam" id="PF07969">
    <property type="entry name" value="Amidohydro_3"/>
    <property type="match status" value="1"/>
</dbReference>
<protein>
    <recommendedName>
        <fullName evidence="1">Amidohydrolase 3 domain-containing protein</fullName>
    </recommendedName>
</protein>
<dbReference type="InterPro" id="IPR013108">
    <property type="entry name" value="Amidohydro_3"/>
</dbReference>
<dbReference type="InterPro" id="IPR011059">
    <property type="entry name" value="Metal-dep_hydrolase_composite"/>
</dbReference>
<dbReference type="Gene3D" id="3.20.20.140">
    <property type="entry name" value="Metal-dependent hydrolases"/>
    <property type="match status" value="1"/>
</dbReference>
<dbReference type="OrthoDB" id="3501663at2759"/>
<dbReference type="Proteomes" id="UP000076532">
    <property type="component" value="Unassembled WGS sequence"/>
</dbReference>
<evidence type="ECO:0000259" key="1">
    <source>
        <dbReference type="Pfam" id="PF07969"/>
    </source>
</evidence>
<reference evidence="2 3" key="1">
    <citation type="journal article" date="2016" name="Mol. Biol. Evol.">
        <title>Comparative Genomics of Early-Diverging Mushroom-Forming Fungi Provides Insights into the Origins of Lignocellulose Decay Capabilities.</title>
        <authorList>
            <person name="Nagy L.G."/>
            <person name="Riley R."/>
            <person name="Tritt A."/>
            <person name="Adam C."/>
            <person name="Daum C."/>
            <person name="Floudas D."/>
            <person name="Sun H."/>
            <person name="Yadav J.S."/>
            <person name="Pangilinan J."/>
            <person name="Larsson K.H."/>
            <person name="Matsuura K."/>
            <person name="Barry K."/>
            <person name="Labutti K."/>
            <person name="Kuo R."/>
            <person name="Ohm R.A."/>
            <person name="Bhattacharya S.S."/>
            <person name="Shirouzu T."/>
            <person name="Yoshinaga Y."/>
            <person name="Martin F.M."/>
            <person name="Grigoriev I.V."/>
            <person name="Hibbett D.S."/>
        </authorList>
    </citation>
    <scope>NUCLEOTIDE SEQUENCE [LARGE SCALE GENOMIC DNA]</scope>
    <source>
        <strain evidence="2 3">CBS 109695</strain>
    </source>
</reference>
<evidence type="ECO:0000313" key="2">
    <source>
        <dbReference type="EMBL" id="KZP09614.1"/>
    </source>
</evidence>
<proteinExistence type="predicted"/>
<name>A0A165YJ77_9AGAM</name>
<dbReference type="Gene3D" id="3.10.310.70">
    <property type="match status" value="1"/>
</dbReference>
<dbReference type="InterPro" id="IPR033932">
    <property type="entry name" value="YtcJ-like"/>
</dbReference>
<dbReference type="EMBL" id="KV417696">
    <property type="protein sequence ID" value="KZP09614.1"/>
    <property type="molecule type" value="Genomic_DNA"/>
</dbReference>
<dbReference type="AlphaFoldDB" id="A0A165YJ77"/>
<dbReference type="SUPFAM" id="SSF51338">
    <property type="entry name" value="Composite domain of metallo-dependent hydrolases"/>
    <property type="match status" value="1"/>
</dbReference>
<dbReference type="CDD" id="cd01300">
    <property type="entry name" value="YtcJ_like"/>
    <property type="match status" value="1"/>
</dbReference>
<dbReference type="GO" id="GO:0016810">
    <property type="term" value="F:hydrolase activity, acting on carbon-nitrogen (but not peptide) bonds"/>
    <property type="evidence" value="ECO:0007669"/>
    <property type="project" value="InterPro"/>
</dbReference>
<feature type="domain" description="Amidohydrolase 3" evidence="1">
    <location>
        <begin position="108"/>
        <end position="589"/>
    </location>
</feature>
<dbReference type="InterPro" id="IPR032466">
    <property type="entry name" value="Metal_Hydrolase"/>
</dbReference>